<dbReference type="AlphaFoldDB" id="A0A6S7JYJ6"/>
<dbReference type="SUPFAM" id="SSF54928">
    <property type="entry name" value="RNA-binding domain, RBD"/>
    <property type="match status" value="1"/>
</dbReference>
<dbReference type="Pfam" id="PF00076">
    <property type="entry name" value="RRM_1"/>
    <property type="match status" value="1"/>
</dbReference>
<dbReference type="InterPro" id="IPR052462">
    <property type="entry name" value="SLIRP/GR-RBP-like"/>
</dbReference>
<dbReference type="InterPro" id="IPR012677">
    <property type="entry name" value="Nucleotide-bd_a/b_plait_sf"/>
</dbReference>
<dbReference type="InterPro" id="IPR035979">
    <property type="entry name" value="RBD_domain_sf"/>
</dbReference>
<feature type="non-terminal residue" evidence="5">
    <location>
        <position position="198"/>
    </location>
</feature>
<dbReference type="OrthoDB" id="439808at2759"/>
<gene>
    <name evidence="5" type="ORF">PACLA_8A015324</name>
</gene>
<comment type="caution">
    <text evidence="5">The sequence shown here is derived from an EMBL/GenBank/DDBJ whole genome shotgun (WGS) entry which is preliminary data.</text>
</comment>
<feature type="region of interest" description="Disordered" evidence="2">
    <location>
        <begin position="40"/>
        <end position="74"/>
    </location>
</feature>
<keyword evidence="3" id="KW-0472">Membrane</keyword>
<organism evidence="5 6">
    <name type="scientific">Paramuricea clavata</name>
    <name type="common">Red gorgonian</name>
    <name type="synonym">Violescent sea-whip</name>
    <dbReference type="NCBI Taxonomy" id="317549"/>
    <lineage>
        <taxon>Eukaryota</taxon>
        <taxon>Metazoa</taxon>
        <taxon>Cnidaria</taxon>
        <taxon>Anthozoa</taxon>
        <taxon>Octocorallia</taxon>
        <taxon>Malacalcyonacea</taxon>
        <taxon>Plexauridae</taxon>
        <taxon>Paramuricea</taxon>
    </lineage>
</organism>
<protein>
    <submittedName>
        <fullName evidence="5">Glycine-rich RNA-binding GRP1A-like</fullName>
    </submittedName>
</protein>
<evidence type="ECO:0000259" key="4">
    <source>
        <dbReference type="PROSITE" id="PS50102"/>
    </source>
</evidence>
<evidence type="ECO:0000313" key="5">
    <source>
        <dbReference type="EMBL" id="CAB4038055.1"/>
    </source>
</evidence>
<evidence type="ECO:0000256" key="1">
    <source>
        <dbReference type="ARBA" id="ARBA00022884"/>
    </source>
</evidence>
<keyword evidence="1" id="KW-0694">RNA-binding</keyword>
<evidence type="ECO:0000256" key="3">
    <source>
        <dbReference type="SAM" id="Phobius"/>
    </source>
</evidence>
<feature type="compositionally biased region" description="Gly residues" evidence="2">
    <location>
        <begin position="54"/>
        <end position="74"/>
    </location>
</feature>
<dbReference type="InterPro" id="IPR000504">
    <property type="entry name" value="RRM_dom"/>
</dbReference>
<reference evidence="5" key="1">
    <citation type="submission" date="2020-04" db="EMBL/GenBank/DDBJ databases">
        <authorList>
            <person name="Alioto T."/>
            <person name="Alioto T."/>
            <person name="Gomez Garrido J."/>
        </authorList>
    </citation>
    <scope>NUCLEOTIDE SEQUENCE</scope>
    <source>
        <strain evidence="5">A484AB</strain>
    </source>
</reference>
<keyword evidence="6" id="KW-1185">Reference proteome</keyword>
<dbReference type="EMBL" id="CACRXK020023754">
    <property type="protein sequence ID" value="CAB4038055.1"/>
    <property type="molecule type" value="Genomic_DNA"/>
</dbReference>
<keyword evidence="3" id="KW-0812">Transmembrane</keyword>
<keyword evidence="3" id="KW-1133">Transmembrane helix</keyword>
<feature type="domain" description="RRM" evidence="4">
    <location>
        <begin position="1"/>
        <end position="49"/>
    </location>
</feature>
<evidence type="ECO:0000313" key="6">
    <source>
        <dbReference type="Proteomes" id="UP001152795"/>
    </source>
</evidence>
<name>A0A6S7JYJ6_PARCT</name>
<dbReference type="Gene3D" id="3.30.70.330">
    <property type="match status" value="1"/>
</dbReference>
<dbReference type="Proteomes" id="UP001152795">
    <property type="component" value="Unassembled WGS sequence"/>
</dbReference>
<evidence type="ECO:0000256" key="2">
    <source>
        <dbReference type="SAM" id="MobiDB-lite"/>
    </source>
</evidence>
<dbReference type="PROSITE" id="PS50102">
    <property type="entry name" value="RRM"/>
    <property type="match status" value="1"/>
</dbReference>
<dbReference type="Gene3D" id="3.40.50.10490">
    <property type="entry name" value="Glucose-6-phosphate isomerase like protein, domain 1"/>
    <property type="match status" value="1"/>
</dbReference>
<accession>A0A6S7JYJ6</accession>
<proteinExistence type="predicted"/>
<dbReference type="PANTHER" id="PTHR48027">
    <property type="entry name" value="HETEROGENEOUS NUCLEAR RIBONUCLEOPROTEIN 87F-RELATED"/>
    <property type="match status" value="1"/>
</dbReference>
<feature type="transmembrane region" description="Helical" evidence="3">
    <location>
        <begin position="176"/>
        <end position="195"/>
    </location>
</feature>
<dbReference type="GO" id="GO:0003723">
    <property type="term" value="F:RNA binding"/>
    <property type="evidence" value="ECO:0007669"/>
    <property type="project" value="UniProtKB-UniRule"/>
</dbReference>
<sequence length="198" mass="21250">IVVTDRDTGRPRGFGFVIFEDERDAKEAIDALDNTEVDGRTIRVSESRPRGDGGGRSSYGGRGGGRGYSGGRGRGYSGGGGRYGGGGGYGGRSGVVADLVVVADMTAISRKLCTLFTNVRSIDGRNLLCGRFIIFCSKGDEEVKKYAFRHVEVPATVDCLQETVLQGILTVIPLQLLSFHVPAFVVMTLIVLEIWQNL</sequence>
<feature type="compositionally biased region" description="Basic and acidic residues" evidence="2">
    <location>
        <begin position="40"/>
        <end position="53"/>
    </location>
</feature>